<keyword evidence="2 3" id="KW-0416">Keratin</keyword>
<dbReference type="Proteomes" id="UP000694386">
    <property type="component" value="Unplaced"/>
</dbReference>
<dbReference type="Pfam" id="PF05287">
    <property type="entry name" value="PMG"/>
    <property type="match status" value="1"/>
</dbReference>
<reference evidence="4" key="1">
    <citation type="submission" date="2025-08" db="UniProtKB">
        <authorList>
            <consortium name="Ensembl"/>
        </authorList>
    </citation>
    <scope>IDENTIFICATION</scope>
</reference>
<dbReference type="Ensembl" id="ENSCGRT00001022401.1">
    <property type="protein sequence ID" value="ENSCGRP00001018157.1"/>
    <property type="gene ID" value="ENSCGRG00001017998.1"/>
</dbReference>
<evidence type="ECO:0000256" key="1">
    <source>
        <dbReference type="ARBA" id="ARBA00003327"/>
    </source>
</evidence>
<organism evidence="4 5">
    <name type="scientific">Cricetulus griseus</name>
    <name type="common">Chinese hamster</name>
    <name type="synonym">Cricetulus barabensis griseus</name>
    <dbReference type="NCBI Taxonomy" id="10029"/>
    <lineage>
        <taxon>Eukaryota</taxon>
        <taxon>Metazoa</taxon>
        <taxon>Chordata</taxon>
        <taxon>Craniata</taxon>
        <taxon>Vertebrata</taxon>
        <taxon>Euteleostomi</taxon>
        <taxon>Mammalia</taxon>
        <taxon>Eutheria</taxon>
        <taxon>Euarchontoglires</taxon>
        <taxon>Glires</taxon>
        <taxon>Rodentia</taxon>
        <taxon>Myomorpha</taxon>
        <taxon>Muroidea</taxon>
        <taxon>Cricetidae</taxon>
        <taxon>Cricetinae</taxon>
        <taxon>Cricetulus</taxon>
    </lineage>
</organism>
<proteinExistence type="inferred from homology"/>
<comment type="subunit">
    <text evidence="3">Interacts with hair keratins.</text>
</comment>
<dbReference type="AlphaFoldDB" id="A0A8C2MFM7"/>
<dbReference type="GO" id="GO:0005829">
    <property type="term" value="C:cytosol"/>
    <property type="evidence" value="ECO:0007669"/>
    <property type="project" value="UniProtKB-ARBA"/>
</dbReference>
<reference evidence="4" key="2">
    <citation type="submission" date="2025-09" db="UniProtKB">
        <authorList>
            <consortium name="Ensembl"/>
        </authorList>
    </citation>
    <scope>IDENTIFICATION</scope>
</reference>
<comment type="similarity">
    <text evidence="3">Belongs to the PMG family.</text>
</comment>
<dbReference type="InterPro" id="IPR007951">
    <property type="entry name" value="KRTAP_PMG"/>
</dbReference>
<evidence type="ECO:0000256" key="2">
    <source>
        <dbReference type="ARBA" id="ARBA00022744"/>
    </source>
</evidence>
<comment type="function">
    <text evidence="1 3">In the hair cortex, hair keratin intermediate filaments are embedded in an interfilamentous matrix, consisting of hair keratin-associated proteins (KRTAP), which are essential for the formation of a rigid and resistant hair shaft through their extensive disulfide bond cross-linking with abundant cysteine residues of hair keratins. The matrix proteins include the high-sulfur and high-glycine-tyrosine keratins.</text>
</comment>
<name>A0A8C2MFM7_CRIGR</name>
<evidence type="ECO:0000313" key="5">
    <source>
        <dbReference type="Proteomes" id="UP000694386"/>
    </source>
</evidence>
<dbReference type="GO" id="GO:0045095">
    <property type="term" value="C:keratin filament"/>
    <property type="evidence" value="ECO:0007669"/>
    <property type="project" value="UniProtKB-UniRule"/>
</dbReference>
<protein>
    <recommendedName>
        <fullName evidence="3">Keratin-associated protein</fullName>
    </recommendedName>
</protein>
<evidence type="ECO:0000256" key="3">
    <source>
        <dbReference type="RuleBase" id="RU369044"/>
    </source>
</evidence>
<sequence>MAYSCCSGNFSSRSLRRCLPSSGSSCGSPYPSNLVYTTTSCSPSTCQLASSLSSGCQETCLEPTSCQRSCVVSSPCQTPGSSLSSGCQETCIEPTSCQRSCVVSSPCQTACYYPRSFTPCSPCQGTYAGCLGFGSSSCHSLGYGSRSCYSGGYGSSGFRFLNCGVSGFPSLGYGYRYCSPSYLVSRSCQPCYRPICGSGL</sequence>
<evidence type="ECO:0000313" key="4">
    <source>
        <dbReference type="Ensembl" id="ENSCGRP00001018157.1"/>
    </source>
</evidence>
<accession>A0A8C2MFM7</accession>